<dbReference type="Gene3D" id="3.30.1540.10">
    <property type="entry name" value="formyl-coa transferase, domain 3"/>
    <property type="match status" value="1"/>
</dbReference>
<dbReference type="InterPro" id="IPR044855">
    <property type="entry name" value="CoA-Trfase_III_dom3_sf"/>
</dbReference>
<organism evidence="1 2">
    <name type="scientific">Calditerricola satsumensis</name>
    <dbReference type="NCBI Taxonomy" id="373054"/>
    <lineage>
        <taxon>Bacteria</taxon>
        <taxon>Bacillati</taxon>
        <taxon>Bacillota</taxon>
        <taxon>Bacilli</taxon>
        <taxon>Bacillales</taxon>
        <taxon>Bacillaceae</taxon>
        <taxon>Calditerricola</taxon>
    </lineage>
</organism>
<dbReference type="SUPFAM" id="SSF89796">
    <property type="entry name" value="CoA-transferase family III (CaiB/BaiF)"/>
    <property type="match status" value="1"/>
</dbReference>
<comment type="caution">
    <text evidence="1">The sequence shown here is derived from an EMBL/GenBank/DDBJ whole genome shotgun (WGS) entry which is preliminary data.</text>
</comment>
<proteinExistence type="predicted"/>
<protein>
    <submittedName>
        <fullName evidence="1">CoA transferase</fullName>
    </submittedName>
</protein>
<name>A0A8J3B7V2_9BACI</name>
<accession>A0A8J3B7V2</accession>
<dbReference type="Pfam" id="PF02515">
    <property type="entry name" value="CoA_transf_3"/>
    <property type="match status" value="1"/>
</dbReference>
<dbReference type="Gene3D" id="3.40.50.10540">
    <property type="entry name" value="Crotonobetainyl-coa:carnitine coa-transferase, domain 1"/>
    <property type="match status" value="1"/>
</dbReference>
<gene>
    <name evidence="1" type="ORF">GCM10007043_12150</name>
</gene>
<dbReference type="GO" id="GO:0016740">
    <property type="term" value="F:transferase activity"/>
    <property type="evidence" value="ECO:0007669"/>
    <property type="project" value="UniProtKB-KW"/>
</dbReference>
<reference evidence="1" key="2">
    <citation type="submission" date="2020-09" db="EMBL/GenBank/DDBJ databases">
        <authorList>
            <person name="Sun Q."/>
            <person name="Ohkuma M."/>
        </authorList>
    </citation>
    <scope>NUCLEOTIDE SEQUENCE</scope>
    <source>
        <strain evidence="1">JCM 14719</strain>
    </source>
</reference>
<evidence type="ECO:0000313" key="1">
    <source>
        <dbReference type="EMBL" id="GGJ99684.1"/>
    </source>
</evidence>
<dbReference type="Proteomes" id="UP000637720">
    <property type="component" value="Unassembled WGS sequence"/>
</dbReference>
<keyword evidence="2" id="KW-1185">Reference proteome</keyword>
<dbReference type="PANTHER" id="PTHR48228:SF5">
    <property type="entry name" value="ALPHA-METHYLACYL-COA RACEMASE"/>
    <property type="match status" value="1"/>
</dbReference>
<evidence type="ECO:0000313" key="2">
    <source>
        <dbReference type="Proteomes" id="UP000637720"/>
    </source>
</evidence>
<dbReference type="InterPro" id="IPR003673">
    <property type="entry name" value="CoA-Trfase_fam_III"/>
</dbReference>
<sequence length="401" mass="42755">MAHFRHGEGLLNGIRVLDFSRHLPGPFATRRLAEMGAEVVKVEQPDGDPGRHLGPRVGEVGALFATSHIGKKSICLDLRREADRDVAFRLAAVADVVVESFLPGKMAEWGLDYAAVRAVNPGVVYCSLTGYGQTGAWADRPGHDLNFLAASGMLAALAGPDAPPAVPGLPLADLIGGMAAAEAIVAALVRRARTGEGAHLDIAVTDQLIGLMALPILLAHSGTPETLTRFLRGTVCYNVYATRDGRHVALAALEAKFWRAFCEAVGRPEWLPHQFAPAADDHAVYRAVAELFAARTRDEWAAFAREVDCCLTPVYSPEEALASAHATSRRLAAHIIPKGKASVCEGKAEREGGEMRIPLTAAGRLAEGWGAESGRWPDLNEHADAVLKTWLAPENGPESSP</sequence>
<dbReference type="InterPro" id="IPR023606">
    <property type="entry name" value="CoA-Trfase_III_dom_1_sf"/>
</dbReference>
<dbReference type="AlphaFoldDB" id="A0A8J3B7V2"/>
<keyword evidence="1" id="KW-0808">Transferase</keyword>
<dbReference type="InterPro" id="IPR050509">
    <property type="entry name" value="CoA-transferase_III"/>
</dbReference>
<dbReference type="PANTHER" id="PTHR48228">
    <property type="entry name" value="SUCCINYL-COA--D-CITRAMALATE COA-TRANSFERASE"/>
    <property type="match status" value="1"/>
</dbReference>
<dbReference type="RefSeq" id="WP_188817164.1">
    <property type="nucleotide sequence ID" value="NZ_BMOF01000020.1"/>
</dbReference>
<reference evidence="1" key="1">
    <citation type="journal article" date="2014" name="Int. J. Syst. Evol. Microbiol.">
        <title>Complete genome sequence of Corynebacterium casei LMG S-19264T (=DSM 44701T), isolated from a smear-ripened cheese.</title>
        <authorList>
            <consortium name="US DOE Joint Genome Institute (JGI-PGF)"/>
            <person name="Walter F."/>
            <person name="Albersmeier A."/>
            <person name="Kalinowski J."/>
            <person name="Ruckert C."/>
        </authorList>
    </citation>
    <scope>NUCLEOTIDE SEQUENCE</scope>
    <source>
        <strain evidence="1">JCM 14719</strain>
    </source>
</reference>
<dbReference type="EMBL" id="BMOF01000020">
    <property type="protein sequence ID" value="GGJ99684.1"/>
    <property type="molecule type" value="Genomic_DNA"/>
</dbReference>